<comment type="caution">
    <text evidence="2">The sequence shown here is derived from an EMBL/GenBank/DDBJ whole genome shotgun (WGS) entry which is preliminary data.</text>
</comment>
<evidence type="ECO:0000313" key="2">
    <source>
        <dbReference type="EMBL" id="KAK0611867.1"/>
    </source>
</evidence>
<feature type="domain" description="Hemerythrin-like" evidence="1">
    <location>
        <begin position="39"/>
        <end position="165"/>
    </location>
</feature>
<evidence type="ECO:0000259" key="1">
    <source>
        <dbReference type="Pfam" id="PF01814"/>
    </source>
</evidence>
<dbReference type="Gene3D" id="1.20.120.520">
    <property type="entry name" value="nmb1532 protein domain like"/>
    <property type="match status" value="1"/>
</dbReference>
<gene>
    <name evidence="2" type="ORF">B0T14DRAFT_441274</name>
</gene>
<evidence type="ECO:0000313" key="3">
    <source>
        <dbReference type="Proteomes" id="UP001175000"/>
    </source>
</evidence>
<dbReference type="Pfam" id="PF01814">
    <property type="entry name" value="Hemerythrin"/>
    <property type="match status" value="1"/>
</dbReference>
<organism evidence="2 3">
    <name type="scientific">Immersiella caudata</name>
    <dbReference type="NCBI Taxonomy" id="314043"/>
    <lineage>
        <taxon>Eukaryota</taxon>
        <taxon>Fungi</taxon>
        <taxon>Dikarya</taxon>
        <taxon>Ascomycota</taxon>
        <taxon>Pezizomycotina</taxon>
        <taxon>Sordariomycetes</taxon>
        <taxon>Sordariomycetidae</taxon>
        <taxon>Sordariales</taxon>
        <taxon>Lasiosphaeriaceae</taxon>
        <taxon>Immersiella</taxon>
    </lineage>
</organism>
<dbReference type="AlphaFoldDB" id="A0AA39TT87"/>
<dbReference type="Proteomes" id="UP001175000">
    <property type="component" value="Unassembled WGS sequence"/>
</dbReference>
<keyword evidence="3" id="KW-1185">Reference proteome</keyword>
<dbReference type="PANTHER" id="PTHR38048">
    <property type="entry name" value="EXPRESSED PROTEIN"/>
    <property type="match status" value="1"/>
</dbReference>
<dbReference type="CDD" id="cd12108">
    <property type="entry name" value="Hr-like"/>
    <property type="match status" value="1"/>
</dbReference>
<reference evidence="2" key="1">
    <citation type="submission" date="2023-06" db="EMBL/GenBank/DDBJ databases">
        <title>Genome-scale phylogeny and comparative genomics of the fungal order Sordariales.</title>
        <authorList>
            <consortium name="Lawrence Berkeley National Laboratory"/>
            <person name="Hensen N."/>
            <person name="Bonometti L."/>
            <person name="Westerberg I."/>
            <person name="Brannstrom I.O."/>
            <person name="Guillou S."/>
            <person name="Cros-Aarteil S."/>
            <person name="Calhoun S."/>
            <person name="Haridas S."/>
            <person name="Kuo A."/>
            <person name="Mondo S."/>
            <person name="Pangilinan J."/>
            <person name="Riley R."/>
            <person name="Labutti K."/>
            <person name="Andreopoulos B."/>
            <person name="Lipzen A."/>
            <person name="Chen C."/>
            <person name="Yanf M."/>
            <person name="Daum C."/>
            <person name="Ng V."/>
            <person name="Clum A."/>
            <person name="Steindorff A."/>
            <person name="Ohm R."/>
            <person name="Martin F."/>
            <person name="Silar P."/>
            <person name="Natvig D."/>
            <person name="Lalanne C."/>
            <person name="Gautier V."/>
            <person name="Ament-Velasquez S.L."/>
            <person name="Kruys A."/>
            <person name="Hutchinson M.I."/>
            <person name="Powell A.J."/>
            <person name="Barry K."/>
            <person name="Miller A.N."/>
            <person name="Grigoriev I.V."/>
            <person name="Debuchy R."/>
            <person name="Gladieux P."/>
            <person name="Thoren M.H."/>
            <person name="Johannesson H."/>
        </authorList>
    </citation>
    <scope>NUCLEOTIDE SEQUENCE</scope>
    <source>
        <strain evidence="2">CBS 606.72</strain>
    </source>
</reference>
<dbReference type="InterPro" id="IPR012312">
    <property type="entry name" value="Hemerythrin-like"/>
</dbReference>
<dbReference type="InterPro" id="IPR053206">
    <property type="entry name" value="Dimeric_xanthone_biosynth"/>
</dbReference>
<name>A0AA39TT87_9PEZI</name>
<protein>
    <recommendedName>
        <fullName evidence="1">Hemerythrin-like domain-containing protein</fullName>
    </recommendedName>
</protein>
<dbReference type="PANTHER" id="PTHR38048:SF2">
    <property type="entry name" value="HEMERYTHRIN-LIKE DOMAIN-CONTAINING PROTEIN"/>
    <property type="match status" value="1"/>
</dbReference>
<sequence length="264" mass="29407">MGPSVYADHPFKIMPTPTYLKSLDPNGGQPDMFDDLASEMALVHNAVIRGLNSIYLQAPHILPADETSFLSYIHNWSNVLHIHHKGEETDLFPAVEKMAGEPGIMATNSEQHHTFETVVESLKKYVDAVSEGREKYSGTKVIELVDGFGEILAQHLEDEIQTLLALRKHGEKMTDLMTVVAKEAAKGMKEVGTAGLVWVWANIDSEFEDGRWTDWPPAPGPVRFLVSNVFWRFYGGMAKFGAVDRHGRMKPLYALGKGTQGEKQ</sequence>
<dbReference type="EMBL" id="JAULSU010000007">
    <property type="protein sequence ID" value="KAK0611867.1"/>
    <property type="molecule type" value="Genomic_DNA"/>
</dbReference>
<accession>A0AA39TT87</accession>
<proteinExistence type="predicted"/>